<protein>
    <recommendedName>
        <fullName evidence="13">DUF1592 domain-containing protein</fullName>
    </recommendedName>
</protein>
<keyword evidence="12" id="KW-1185">Reference proteome</keyword>
<dbReference type="Proteomes" id="UP000324974">
    <property type="component" value="Chromosome"/>
</dbReference>
<dbReference type="AlphaFoldDB" id="A0A5C1A541"/>
<evidence type="ECO:0000259" key="6">
    <source>
        <dbReference type="Pfam" id="PF07626"/>
    </source>
</evidence>
<dbReference type="Pfam" id="PF07624">
    <property type="entry name" value="PSD2"/>
    <property type="match status" value="1"/>
</dbReference>
<keyword evidence="2" id="KW-0479">Metal-binding</keyword>
<dbReference type="Pfam" id="PF07627">
    <property type="entry name" value="PSCyt3"/>
    <property type="match status" value="1"/>
</dbReference>
<dbReference type="KEGG" id="lrs:PX52LOC_00280"/>
<dbReference type="EMBL" id="CP042425">
    <property type="protein sequence ID" value="QEL13425.1"/>
    <property type="molecule type" value="Genomic_DNA"/>
</dbReference>
<keyword evidence="3" id="KW-0408">Iron</keyword>
<dbReference type="InterPro" id="IPR011478">
    <property type="entry name" value="DUF1585"/>
</dbReference>
<feature type="domain" description="DUF1588" evidence="7">
    <location>
        <begin position="588"/>
        <end position="686"/>
    </location>
</feature>
<dbReference type="InterPro" id="IPR013043">
    <property type="entry name" value="DUF1595"/>
</dbReference>
<evidence type="ECO:0000256" key="4">
    <source>
        <dbReference type="SAM" id="SignalP"/>
    </source>
</evidence>
<dbReference type="InterPro" id="IPR013036">
    <property type="entry name" value="DUF1587"/>
</dbReference>
<reference evidence="12" key="1">
    <citation type="submission" date="2019-08" db="EMBL/GenBank/DDBJ databases">
        <title>Limnoglobus roseus gen. nov., sp. nov., a novel freshwater planctomycete with a giant genome from the family Gemmataceae.</title>
        <authorList>
            <person name="Kulichevskaya I.S."/>
            <person name="Naumoff D.G."/>
            <person name="Miroshnikov K."/>
            <person name="Ivanova A."/>
            <person name="Philippov D.A."/>
            <person name="Hakobyan A."/>
            <person name="Rijpstra I.C."/>
            <person name="Sinninghe Damste J.S."/>
            <person name="Liesack W."/>
            <person name="Dedysh S.N."/>
        </authorList>
    </citation>
    <scope>NUCLEOTIDE SEQUENCE [LARGE SCALE GENOMIC DNA]</scope>
    <source>
        <strain evidence="12">PX52</strain>
    </source>
</reference>
<dbReference type="Pfam" id="PF07631">
    <property type="entry name" value="PSD4"/>
    <property type="match status" value="1"/>
</dbReference>
<evidence type="ECO:0008006" key="13">
    <source>
        <dbReference type="Google" id="ProtNLM"/>
    </source>
</evidence>
<evidence type="ECO:0000259" key="9">
    <source>
        <dbReference type="Pfam" id="PF07637"/>
    </source>
</evidence>
<feature type="chain" id="PRO_5023090356" description="DUF1592 domain-containing protein" evidence="4">
    <location>
        <begin position="23"/>
        <end position="778"/>
    </location>
</feature>
<dbReference type="GO" id="GO:0046872">
    <property type="term" value="F:metal ion binding"/>
    <property type="evidence" value="ECO:0007669"/>
    <property type="project" value="UniProtKB-KW"/>
</dbReference>
<organism evidence="11 12">
    <name type="scientific">Limnoglobus roseus</name>
    <dbReference type="NCBI Taxonomy" id="2598579"/>
    <lineage>
        <taxon>Bacteria</taxon>
        <taxon>Pseudomonadati</taxon>
        <taxon>Planctomycetota</taxon>
        <taxon>Planctomycetia</taxon>
        <taxon>Gemmatales</taxon>
        <taxon>Gemmataceae</taxon>
        <taxon>Limnoglobus</taxon>
    </lineage>
</organism>
<proteinExistence type="predicted"/>
<feature type="domain" description="DUF1595" evidence="9">
    <location>
        <begin position="369"/>
        <end position="428"/>
    </location>
</feature>
<evidence type="ECO:0000259" key="10">
    <source>
        <dbReference type="Pfam" id="PF13442"/>
    </source>
</evidence>
<dbReference type="InterPro" id="IPR013042">
    <property type="entry name" value="DUF1592"/>
</dbReference>
<evidence type="ECO:0000259" key="8">
    <source>
        <dbReference type="Pfam" id="PF07631"/>
    </source>
</evidence>
<evidence type="ECO:0000259" key="5">
    <source>
        <dbReference type="Pfam" id="PF07624"/>
    </source>
</evidence>
<feature type="signal peptide" evidence="4">
    <location>
        <begin position="1"/>
        <end position="22"/>
    </location>
</feature>
<evidence type="ECO:0000256" key="3">
    <source>
        <dbReference type="ARBA" id="ARBA00023004"/>
    </source>
</evidence>
<dbReference type="InterPro" id="IPR036909">
    <property type="entry name" value="Cyt_c-like_dom_sf"/>
</dbReference>
<keyword evidence="1" id="KW-0349">Heme</keyword>
<dbReference type="RefSeq" id="WP_149108398.1">
    <property type="nucleotide sequence ID" value="NZ_CP042425.1"/>
</dbReference>
<dbReference type="SUPFAM" id="SSF46626">
    <property type="entry name" value="Cytochrome c"/>
    <property type="match status" value="1"/>
</dbReference>
<dbReference type="InterPro" id="IPR013039">
    <property type="entry name" value="DUF1588"/>
</dbReference>
<feature type="domain" description="DUF1585" evidence="5">
    <location>
        <begin position="699"/>
        <end position="772"/>
    </location>
</feature>
<keyword evidence="4" id="KW-0732">Signal</keyword>
<evidence type="ECO:0000313" key="11">
    <source>
        <dbReference type="EMBL" id="QEL13425.1"/>
    </source>
</evidence>
<gene>
    <name evidence="11" type="ORF">PX52LOC_00280</name>
</gene>
<dbReference type="Pfam" id="PF07626">
    <property type="entry name" value="PSD3"/>
    <property type="match status" value="1"/>
</dbReference>
<evidence type="ECO:0000256" key="2">
    <source>
        <dbReference type="ARBA" id="ARBA00022723"/>
    </source>
</evidence>
<evidence type="ECO:0000256" key="1">
    <source>
        <dbReference type="ARBA" id="ARBA00022617"/>
    </source>
</evidence>
<dbReference type="GO" id="GO:0020037">
    <property type="term" value="F:heme binding"/>
    <property type="evidence" value="ECO:0007669"/>
    <property type="project" value="InterPro"/>
</dbReference>
<feature type="domain" description="DUF1587" evidence="6">
    <location>
        <begin position="121"/>
        <end position="183"/>
    </location>
</feature>
<feature type="domain" description="DUF1592" evidence="8">
    <location>
        <begin position="443"/>
        <end position="569"/>
    </location>
</feature>
<accession>A0A5C1A541</accession>
<dbReference type="GO" id="GO:0009055">
    <property type="term" value="F:electron transfer activity"/>
    <property type="evidence" value="ECO:0007669"/>
    <property type="project" value="InterPro"/>
</dbReference>
<dbReference type="Pfam" id="PF07637">
    <property type="entry name" value="PSD5"/>
    <property type="match status" value="1"/>
</dbReference>
<evidence type="ECO:0000259" key="7">
    <source>
        <dbReference type="Pfam" id="PF07627"/>
    </source>
</evidence>
<sequence length="778" mass="85598">MLRFPPALIVCAAVTVLFVGTAAGTEPASVRAVVEQYCMSCHDGDAAKGGLNLATVTAEDIDRHPEAWEKVVRRLRGRQMPPDGKVRPNEETYTSVVSQLETVLDRAAAAKPNPGRTDTIRRLTRTEYQNAIRDLLGIHIDATALLPADEAGHGFDNVTVGGLSPTLLDRYITAAQKISRLAVGSTRRSPDGETIRVKADITQEDRADGLPVGTRGGALIRYTFPQDGEYDVQIRLARDRNEHVEGLRDTHELEVLLDREQVKAFTLKPPAGDKGHETADAHLKVRVTATAGPHDLGVTFVKQSSALLETTRQPYSSHFNLHRHPRLSPAVYQVSVTGPFGAKGPGDTPSRRRIFVTRPKTPADEDASAKQILATLLRRAYRRPITDADLDRVLPLYREARREQDFEAGIEAALSAVLVSREFLFRIERDPTGVAPRTAYRVSDLELASRLSFFLWSSIPDDELLGTAERGELHKPDVLTKQTRRMLADPRSQSLTTNFASQWLHLRNLEAITPDGRLFPDFDDNLRQAFRRETELLFEEVVREDRSVLGLLKSDHTFLNERLAKHYGIPHVYGPRFRRVALDPASERGGLLRHGSVLTVTSYATRTSPVIRGKWLLENILGTPPPPAPPNVPALDDNTVSATLPVRDRLAKHRANAACASCHNLMDPVGFSLENFDAVGRWRTTDEAQPVDASGGLPDGSRFTGVAGLEAGLLKRPEIFVGTLADKLLTFALGRGVEPFDGPAVRKVVTTAKAADYRFAAVIEGIVASAPFQMRTSP</sequence>
<evidence type="ECO:0000313" key="12">
    <source>
        <dbReference type="Proteomes" id="UP000324974"/>
    </source>
</evidence>
<dbReference type="InterPro" id="IPR009056">
    <property type="entry name" value="Cyt_c-like_dom"/>
</dbReference>
<name>A0A5C1A541_9BACT</name>
<dbReference type="OrthoDB" id="175242at2"/>
<feature type="domain" description="Cytochrome c" evidence="10">
    <location>
        <begin position="27"/>
        <end position="97"/>
    </location>
</feature>
<dbReference type="Pfam" id="PF13442">
    <property type="entry name" value="Cytochrome_CBB3"/>
    <property type="match status" value="1"/>
</dbReference>